<protein>
    <submittedName>
        <fullName evidence="16">TonB-dependent receptor</fullName>
    </submittedName>
</protein>
<dbReference type="InterPro" id="IPR036942">
    <property type="entry name" value="Beta-barrel_TonB_sf"/>
</dbReference>
<dbReference type="InterPro" id="IPR012910">
    <property type="entry name" value="Plug_dom"/>
</dbReference>
<evidence type="ECO:0000256" key="7">
    <source>
        <dbReference type="ARBA" id="ARBA00023065"/>
    </source>
</evidence>
<comment type="similarity">
    <text evidence="11 12">Belongs to the TonB-dependent receptor family.</text>
</comment>
<dbReference type="OrthoDB" id="7455607at2"/>
<name>A0A511XFA3_9PROT</name>
<dbReference type="InterPro" id="IPR039426">
    <property type="entry name" value="TonB-dep_rcpt-like"/>
</dbReference>
<evidence type="ECO:0000256" key="10">
    <source>
        <dbReference type="ARBA" id="ARBA00023237"/>
    </source>
</evidence>
<feature type="signal peptide" evidence="13">
    <location>
        <begin position="1"/>
        <end position="39"/>
    </location>
</feature>
<evidence type="ECO:0000259" key="15">
    <source>
        <dbReference type="Pfam" id="PF07715"/>
    </source>
</evidence>
<dbReference type="SUPFAM" id="SSF56935">
    <property type="entry name" value="Porins"/>
    <property type="match status" value="1"/>
</dbReference>
<dbReference type="STRING" id="1120919.GCA_000429165_03412"/>
<keyword evidence="17" id="KW-1185">Reference proteome</keyword>
<evidence type="ECO:0000256" key="1">
    <source>
        <dbReference type="ARBA" id="ARBA00004571"/>
    </source>
</evidence>
<feature type="chain" id="PRO_5022224173" evidence="13">
    <location>
        <begin position="40"/>
        <end position="763"/>
    </location>
</feature>
<reference evidence="16 17" key="1">
    <citation type="submission" date="2019-07" db="EMBL/GenBank/DDBJ databases">
        <title>Whole genome shotgun sequence of Acetobacter nitrogenifigens NBRC 105050.</title>
        <authorList>
            <person name="Hosoyama A."/>
            <person name="Uohara A."/>
            <person name="Ohji S."/>
            <person name="Ichikawa N."/>
        </authorList>
    </citation>
    <scope>NUCLEOTIDE SEQUENCE [LARGE SCALE GENOMIC DNA]</scope>
    <source>
        <strain evidence="16 17">NBRC 105050</strain>
    </source>
</reference>
<evidence type="ECO:0000259" key="14">
    <source>
        <dbReference type="Pfam" id="PF00593"/>
    </source>
</evidence>
<dbReference type="AlphaFoldDB" id="A0A511XFA3"/>
<dbReference type="PANTHER" id="PTHR32552">
    <property type="entry name" value="FERRICHROME IRON RECEPTOR-RELATED"/>
    <property type="match status" value="1"/>
</dbReference>
<dbReference type="PANTHER" id="PTHR32552:SF81">
    <property type="entry name" value="TONB-DEPENDENT OUTER MEMBRANE RECEPTOR"/>
    <property type="match status" value="1"/>
</dbReference>
<dbReference type="PROSITE" id="PS52016">
    <property type="entry name" value="TONB_DEPENDENT_REC_3"/>
    <property type="match status" value="1"/>
</dbReference>
<dbReference type="GO" id="GO:0006826">
    <property type="term" value="P:iron ion transport"/>
    <property type="evidence" value="ECO:0007669"/>
    <property type="project" value="UniProtKB-KW"/>
</dbReference>
<dbReference type="Pfam" id="PF07715">
    <property type="entry name" value="Plug"/>
    <property type="match status" value="1"/>
</dbReference>
<keyword evidence="13" id="KW-0732">Signal</keyword>
<evidence type="ECO:0000256" key="3">
    <source>
        <dbReference type="ARBA" id="ARBA00022452"/>
    </source>
</evidence>
<dbReference type="Gene3D" id="2.40.170.20">
    <property type="entry name" value="TonB-dependent receptor, beta-barrel domain"/>
    <property type="match status" value="1"/>
</dbReference>
<proteinExistence type="inferred from homology"/>
<evidence type="ECO:0000313" key="17">
    <source>
        <dbReference type="Proteomes" id="UP000321635"/>
    </source>
</evidence>
<dbReference type="Pfam" id="PF00593">
    <property type="entry name" value="TonB_dep_Rec_b-barrel"/>
    <property type="match status" value="1"/>
</dbReference>
<keyword evidence="4" id="KW-0410">Iron transport</keyword>
<keyword evidence="8 12" id="KW-0798">TonB box</keyword>
<keyword evidence="16" id="KW-0675">Receptor</keyword>
<evidence type="ECO:0000256" key="9">
    <source>
        <dbReference type="ARBA" id="ARBA00023136"/>
    </source>
</evidence>
<dbReference type="RefSeq" id="WP_051292455.1">
    <property type="nucleotide sequence ID" value="NZ_AUBI01000021.1"/>
</dbReference>
<keyword evidence="10 11" id="KW-0998">Cell outer membrane</keyword>
<evidence type="ECO:0000313" key="16">
    <source>
        <dbReference type="EMBL" id="GEN61640.1"/>
    </source>
</evidence>
<evidence type="ECO:0000256" key="8">
    <source>
        <dbReference type="ARBA" id="ARBA00023077"/>
    </source>
</evidence>
<gene>
    <name evidence="16" type="primary">fyuA_4</name>
    <name evidence="16" type="ORF">ANI02nite_35240</name>
</gene>
<dbReference type="InterPro" id="IPR000531">
    <property type="entry name" value="Beta-barrel_TonB"/>
</dbReference>
<comment type="subcellular location">
    <subcellularLocation>
        <location evidence="1 11">Cell outer membrane</location>
        <topology evidence="1 11">Multi-pass membrane protein</topology>
    </subcellularLocation>
</comment>
<feature type="domain" description="TonB-dependent receptor plug" evidence="15">
    <location>
        <begin position="90"/>
        <end position="192"/>
    </location>
</feature>
<evidence type="ECO:0000256" key="2">
    <source>
        <dbReference type="ARBA" id="ARBA00022448"/>
    </source>
</evidence>
<evidence type="ECO:0000256" key="6">
    <source>
        <dbReference type="ARBA" id="ARBA00023004"/>
    </source>
</evidence>
<keyword evidence="3 11" id="KW-1134">Transmembrane beta strand</keyword>
<dbReference type="EMBL" id="BJYF01000054">
    <property type="protein sequence ID" value="GEN61640.1"/>
    <property type="molecule type" value="Genomic_DNA"/>
</dbReference>
<evidence type="ECO:0000256" key="4">
    <source>
        <dbReference type="ARBA" id="ARBA00022496"/>
    </source>
</evidence>
<dbReference type="GO" id="GO:0009279">
    <property type="term" value="C:cell outer membrane"/>
    <property type="evidence" value="ECO:0007669"/>
    <property type="project" value="UniProtKB-SubCell"/>
</dbReference>
<evidence type="ECO:0000256" key="11">
    <source>
        <dbReference type="PROSITE-ProRule" id="PRU01360"/>
    </source>
</evidence>
<sequence>MPLAAFTSGPRFIGFGRAALRANLMAGAFCGCFMTPTYAATQSTPSSSQPVAAKRAAQPSVAPARKAVKMRSTKTEDIIVTSTKRHISEQHTPGAVSIISAKTLRENNISDIKQLAAILPAVSFAQSNSSVLLGIRGVVSRDTTNPAVALAFDGFYTQAADGLNMSMFDIDHVEVMRGPQGTLAGRNATAGVVAVNTARAVDHFAANLSGGGGNYGAYGFSGMVNVPLTDKLWVRASFQTRDHSGYRKNPVGKDGDDQHTRAGRIAATYQASEKWTSHLLFEYDNVDDVGSVVQAVPQRYNADGSVNVSRQSIPGNGRKFDVPYGGFEHGDAANVRWDTSYDLGFANITYLGGWRHLNYARNNTLGGAYGSNVQNYSYNSNEHISTLNNEIRLSGKEGKRYFWQVGGFFFRETNRNYTTFSDYKSNNIVSGRRDIYIYNFNPQGVDSKAVFGQASYNITKKLTADFGIRWTHDHLWQYGSQTLSSLSTYQKTGVLNGVAAGTHDAFSKSRITYHAGLNYNITPINMVYFKFDTGYKSGGFSNGIAYGPEYLTSYEVGSKNRFFNKRLTLNVDAYIYDYTHQQVTQYVGNSPTSQVVNAGASKYYGIEAQGQALLTDCDRFDFYVGYDDAQYTKFDLAQGSGNISLAGKRPPQAPRWNFNLGLEHDFNVLHGMLTARAQTHFQTKTYFTVYNYGADEMPTYHKTDVILTYKPNSGHWQVRAYVQNIENRLILANAQNPSSTTYQAYRYQYMPPRLYGGEFTYTW</sequence>
<keyword evidence="6" id="KW-0408">Iron</keyword>
<keyword evidence="7" id="KW-0406">Ion transport</keyword>
<keyword evidence="5 11" id="KW-0812">Transmembrane</keyword>
<evidence type="ECO:0000256" key="12">
    <source>
        <dbReference type="RuleBase" id="RU003357"/>
    </source>
</evidence>
<evidence type="ECO:0000256" key="5">
    <source>
        <dbReference type="ARBA" id="ARBA00022692"/>
    </source>
</evidence>
<feature type="domain" description="TonB-dependent receptor-like beta-barrel" evidence="14">
    <location>
        <begin position="298"/>
        <end position="725"/>
    </location>
</feature>
<keyword evidence="2 11" id="KW-0813">Transport</keyword>
<organism evidence="16 17">
    <name type="scientific">Acetobacter nitrogenifigens DSM 23921 = NBRC 105050</name>
    <dbReference type="NCBI Taxonomy" id="1120919"/>
    <lineage>
        <taxon>Bacteria</taxon>
        <taxon>Pseudomonadati</taxon>
        <taxon>Pseudomonadota</taxon>
        <taxon>Alphaproteobacteria</taxon>
        <taxon>Acetobacterales</taxon>
        <taxon>Acetobacteraceae</taxon>
        <taxon>Acetobacter</taxon>
    </lineage>
</organism>
<accession>A0A511XFA3</accession>
<comment type="caution">
    <text evidence="16">The sequence shown here is derived from an EMBL/GenBank/DDBJ whole genome shotgun (WGS) entry which is preliminary data.</text>
</comment>
<dbReference type="Proteomes" id="UP000321635">
    <property type="component" value="Unassembled WGS sequence"/>
</dbReference>
<keyword evidence="9 11" id="KW-0472">Membrane</keyword>
<evidence type="ECO:0000256" key="13">
    <source>
        <dbReference type="SAM" id="SignalP"/>
    </source>
</evidence>